<dbReference type="Proteomes" id="UP000033618">
    <property type="component" value="Unassembled WGS sequence"/>
</dbReference>
<keyword evidence="2" id="KW-0233">DNA recombination</keyword>
<gene>
    <name evidence="4" type="ORF">WM40_22495</name>
</gene>
<dbReference type="InterPro" id="IPR013762">
    <property type="entry name" value="Integrase-like_cat_sf"/>
</dbReference>
<keyword evidence="1" id="KW-0229">DNA integration</keyword>
<dbReference type="InterPro" id="IPR011010">
    <property type="entry name" value="DNA_brk_join_enz"/>
</dbReference>
<dbReference type="Gene3D" id="1.10.443.10">
    <property type="entry name" value="Intergrase catalytic core"/>
    <property type="match status" value="2"/>
</dbReference>
<name>A0A0F5JW57_9BURK</name>
<organism evidence="4 5">
    <name type="scientific">Robbsia andropogonis</name>
    <dbReference type="NCBI Taxonomy" id="28092"/>
    <lineage>
        <taxon>Bacteria</taxon>
        <taxon>Pseudomonadati</taxon>
        <taxon>Pseudomonadota</taxon>
        <taxon>Betaproteobacteria</taxon>
        <taxon>Burkholderiales</taxon>
        <taxon>Burkholderiaceae</taxon>
        <taxon>Robbsia</taxon>
    </lineage>
</organism>
<evidence type="ECO:0000259" key="3">
    <source>
        <dbReference type="PROSITE" id="PS51898"/>
    </source>
</evidence>
<dbReference type="PROSITE" id="PS51898">
    <property type="entry name" value="TYR_RECOMBINASE"/>
    <property type="match status" value="1"/>
</dbReference>
<dbReference type="PATRIC" id="fig|28092.6.peg.5290"/>
<accession>A0A0F5JW57</accession>
<dbReference type="CDD" id="cd00796">
    <property type="entry name" value="INT_Rci_Hp1_C"/>
    <property type="match status" value="1"/>
</dbReference>
<sequence length="330" mass="37904">MPIYRDKARGCFVFEFDRRINGQRIRARKFLPKTWNRTKADAYDRQESDRLYSLGTGVERPEHSIEDAVKVYLKHRVPELKSGGNIENELAIMFWAYRGKPLTSLPDVCKEYSAKAAKENGDPISPATLRNRIRYLTAACRYGWKFHGMGKHDPAERVISPVVRNERQHSIDRREMVLLCRATHHRETRAAIRIAFYSGMRMSEIIRAERVDGMFVLSDTKNGKPRHIPIHPSLMIAARMPLPDQSTISRHFRNARKAVNMEWLHFHDLRHSAASAMINQGVDLYTVGAVLGHRSAVSTQRYAHLATESLRDAIAKIGQKVPQQNKKRVA</sequence>
<evidence type="ECO:0000256" key="2">
    <source>
        <dbReference type="ARBA" id="ARBA00023172"/>
    </source>
</evidence>
<evidence type="ECO:0000256" key="1">
    <source>
        <dbReference type="ARBA" id="ARBA00022908"/>
    </source>
</evidence>
<dbReference type="EMBL" id="LAQU01000039">
    <property type="protein sequence ID" value="KKB61517.1"/>
    <property type="molecule type" value="Genomic_DNA"/>
</dbReference>
<feature type="domain" description="Tyr recombinase" evidence="3">
    <location>
        <begin position="166"/>
        <end position="315"/>
    </location>
</feature>
<keyword evidence="5" id="KW-1185">Reference proteome</keyword>
<reference evidence="4 5" key="1">
    <citation type="submission" date="2015-03" db="EMBL/GenBank/DDBJ databases">
        <title>Draft Genome Sequence of Burkholderia andropogonis type strain ICMP2807, isolated from Sorghum bicolor.</title>
        <authorList>
            <person name="Lopes-Santos L."/>
            <person name="Castro D.B."/>
            <person name="Ottoboni L.M."/>
            <person name="Park D."/>
            <person name="Weirc B.S."/>
            <person name="Destefano S.A."/>
        </authorList>
    </citation>
    <scope>NUCLEOTIDE SEQUENCE [LARGE SCALE GENOMIC DNA]</scope>
    <source>
        <strain evidence="4 5">ICMP2807</strain>
    </source>
</reference>
<protein>
    <submittedName>
        <fullName evidence="4">Integrase</fullName>
    </submittedName>
</protein>
<evidence type="ECO:0000313" key="4">
    <source>
        <dbReference type="EMBL" id="KKB61517.1"/>
    </source>
</evidence>
<comment type="caution">
    <text evidence="4">The sequence shown here is derived from an EMBL/GenBank/DDBJ whole genome shotgun (WGS) entry which is preliminary data.</text>
</comment>
<dbReference type="AlphaFoldDB" id="A0A0F5JW57"/>
<dbReference type="GO" id="GO:0015074">
    <property type="term" value="P:DNA integration"/>
    <property type="evidence" value="ECO:0007669"/>
    <property type="project" value="UniProtKB-KW"/>
</dbReference>
<dbReference type="InterPro" id="IPR050090">
    <property type="entry name" value="Tyrosine_recombinase_XerCD"/>
</dbReference>
<dbReference type="PANTHER" id="PTHR30349:SF64">
    <property type="entry name" value="PROPHAGE INTEGRASE INTD-RELATED"/>
    <property type="match status" value="1"/>
</dbReference>
<evidence type="ECO:0000313" key="5">
    <source>
        <dbReference type="Proteomes" id="UP000033618"/>
    </source>
</evidence>
<proteinExistence type="predicted"/>
<dbReference type="OrthoDB" id="662444at2"/>
<dbReference type="Pfam" id="PF00589">
    <property type="entry name" value="Phage_integrase"/>
    <property type="match status" value="1"/>
</dbReference>
<dbReference type="GO" id="GO:0003677">
    <property type="term" value="F:DNA binding"/>
    <property type="evidence" value="ECO:0007669"/>
    <property type="project" value="InterPro"/>
</dbReference>
<dbReference type="PANTHER" id="PTHR30349">
    <property type="entry name" value="PHAGE INTEGRASE-RELATED"/>
    <property type="match status" value="1"/>
</dbReference>
<dbReference type="InterPro" id="IPR002104">
    <property type="entry name" value="Integrase_catalytic"/>
</dbReference>
<dbReference type="STRING" id="28092.WM40_22495"/>
<dbReference type="SUPFAM" id="SSF56349">
    <property type="entry name" value="DNA breaking-rejoining enzymes"/>
    <property type="match status" value="1"/>
</dbReference>
<dbReference type="GO" id="GO:0006310">
    <property type="term" value="P:DNA recombination"/>
    <property type="evidence" value="ECO:0007669"/>
    <property type="project" value="UniProtKB-KW"/>
</dbReference>
<dbReference type="RefSeq" id="WP_046154038.1">
    <property type="nucleotide sequence ID" value="NZ_CADFGU010000001.1"/>
</dbReference>